<evidence type="ECO:0000313" key="2">
    <source>
        <dbReference type="Proteomes" id="UP000887013"/>
    </source>
</evidence>
<dbReference type="OrthoDB" id="10058398at2759"/>
<name>A0A8X6TDL4_NEPPI</name>
<proteinExistence type="predicted"/>
<keyword evidence="2" id="KW-1185">Reference proteome</keyword>
<accession>A0A8X6TDL4</accession>
<dbReference type="EMBL" id="BMAW01055899">
    <property type="protein sequence ID" value="GFT03336.1"/>
    <property type="molecule type" value="Genomic_DNA"/>
</dbReference>
<dbReference type="AlphaFoldDB" id="A0A8X6TDL4"/>
<reference evidence="1" key="1">
    <citation type="submission" date="2020-08" db="EMBL/GenBank/DDBJ databases">
        <title>Multicomponent nature underlies the extraordinary mechanical properties of spider dragline silk.</title>
        <authorList>
            <person name="Kono N."/>
            <person name="Nakamura H."/>
            <person name="Mori M."/>
            <person name="Yoshida Y."/>
            <person name="Ohtoshi R."/>
            <person name="Malay A.D."/>
            <person name="Moran D.A.P."/>
            <person name="Tomita M."/>
            <person name="Numata K."/>
            <person name="Arakawa K."/>
        </authorList>
    </citation>
    <scope>NUCLEOTIDE SEQUENCE</scope>
</reference>
<dbReference type="Proteomes" id="UP000887013">
    <property type="component" value="Unassembled WGS sequence"/>
</dbReference>
<gene>
    <name evidence="1" type="primary">MED17</name>
    <name evidence="1" type="ORF">NPIL_243401</name>
</gene>
<evidence type="ECO:0000313" key="1">
    <source>
        <dbReference type="EMBL" id="GFT03336.1"/>
    </source>
</evidence>
<protein>
    <submittedName>
        <fullName evidence="1">Mediator of RNA polymerase II transcription subunit 17</fullName>
    </submittedName>
</protein>
<comment type="caution">
    <text evidence="1">The sequence shown here is derived from an EMBL/GenBank/DDBJ whole genome shotgun (WGS) entry which is preliminary data.</text>
</comment>
<organism evidence="1 2">
    <name type="scientific">Nephila pilipes</name>
    <name type="common">Giant wood spider</name>
    <name type="synonym">Nephila maculata</name>
    <dbReference type="NCBI Taxonomy" id="299642"/>
    <lineage>
        <taxon>Eukaryota</taxon>
        <taxon>Metazoa</taxon>
        <taxon>Ecdysozoa</taxon>
        <taxon>Arthropoda</taxon>
        <taxon>Chelicerata</taxon>
        <taxon>Arachnida</taxon>
        <taxon>Araneae</taxon>
        <taxon>Araneomorphae</taxon>
        <taxon>Entelegynae</taxon>
        <taxon>Araneoidea</taxon>
        <taxon>Nephilidae</taxon>
        <taxon>Nephila</taxon>
    </lineage>
</organism>
<sequence length="99" mass="11311">MPHPTTSALGISKRRRLAGPEASDIETIRRSIEYETLLEQIIKQTRHVVLRLRTMMIIDTFACEIKDPLIVAHWLCLSSPTLSSVKINIMTLGYETMCR</sequence>